<sequence length="237" mass="26488">MLNIKQMTKSYDGVKNACDHIDLDIESGDIFGFIGHNGAGKTTLLKSIAGIIDFNEGEIKVNGISIKESPIEVKKIIAYIPDNPDVYESLTGIQYLEFIADVFEVPQEKRRELVEKYTTMFEMSDVLHNPISTYSHGMKQKIVVISALIHEPKLMILDEPFVGLDPKASFLLKEVFKEMVSKGSAIFFSTHVLEVVEKLCNKVAIIKQGSIVANGNTVDIISNESLEEIFMEIEKES</sequence>
<dbReference type="AlphaFoldDB" id="A0A7U9TIR6"/>
<evidence type="ECO:0000256" key="3">
    <source>
        <dbReference type="ARBA" id="ARBA00022840"/>
    </source>
</evidence>
<dbReference type="InterPro" id="IPR003593">
    <property type="entry name" value="AAA+_ATPase"/>
</dbReference>
<evidence type="ECO:0000256" key="1">
    <source>
        <dbReference type="ARBA" id="ARBA00022448"/>
    </source>
</evidence>
<dbReference type="PROSITE" id="PS50893">
    <property type="entry name" value="ABC_TRANSPORTER_2"/>
    <property type="match status" value="1"/>
</dbReference>
<keyword evidence="2" id="KW-0547">Nucleotide-binding</keyword>
<dbReference type="InterPro" id="IPR051782">
    <property type="entry name" value="ABC_Transporter_VariousFunc"/>
</dbReference>
<dbReference type="Pfam" id="PF00005">
    <property type="entry name" value="ABC_tran"/>
    <property type="match status" value="1"/>
</dbReference>
<name>A0A7U9TIR6_9MOLU</name>
<dbReference type="GO" id="GO:0016887">
    <property type="term" value="F:ATP hydrolysis activity"/>
    <property type="evidence" value="ECO:0007669"/>
    <property type="project" value="InterPro"/>
</dbReference>
<organism evidence="4 5">
    <name type="scientific">Mariniplasma anaerobium</name>
    <dbReference type="NCBI Taxonomy" id="2735436"/>
    <lineage>
        <taxon>Bacteria</taxon>
        <taxon>Bacillati</taxon>
        <taxon>Mycoplasmatota</taxon>
        <taxon>Mollicutes</taxon>
        <taxon>Acholeplasmatales</taxon>
        <taxon>Acholeplasmataceae</taxon>
        <taxon>Mariniplasma</taxon>
    </lineage>
</organism>
<evidence type="ECO:0000313" key="5">
    <source>
        <dbReference type="Proteomes" id="UP000620133"/>
    </source>
</evidence>
<dbReference type="PANTHER" id="PTHR42939:SF1">
    <property type="entry name" value="ABC TRANSPORTER ATP-BINDING PROTEIN ALBC-RELATED"/>
    <property type="match status" value="1"/>
</dbReference>
<reference evidence="4" key="1">
    <citation type="submission" date="2021-01" db="EMBL/GenBank/DDBJ databases">
        <title>Draft genome sequence of Acholeplasmataceae bacterium strain Mahy22.</title>
        <authorList>
            <person name="Watanabe M."/>
            <person name="Kojima H."/>
            <person name="Fukui M."/>
        </authorList>
    </citation>
    <scope>NUCLEOTIDE SEQUENCE</scope>
    <source>
        <strain evidence="4">Mahy22</strain>
    </source>
</reference>
<dbReference type="PROSITE" id="PS00211">
    <property type="entry name" value="ABC_TRANSPORTER_1"/>
    <property type="match status" value="1"/>
</dbReference>
<evidence type="ECO:0000313" key="4">
    <source>
        <dbReference type="EMBL" id="BCR35360.1"/>
    </source>
</evidence>
<keyword evidence="1" id="KW-0813">Transport</keyword>
<keyword evidence="3" id="KW-0067">ATP-binding</keyword>
<proteinExistence type="predicted"/>
<dbReference type="Proteomes" id="UP000620133">
    <property type="component" value="Chromosome"/>
</dbReference>
<dbReference type="PANTHER" id="PTHR42939">
    <property type="entry name" value="ABC TRANSPORTER ATP-BINDING PROTEIN ALBC-RELATED"/>
    <property type="match status" value="1"/>
</dbReference>
<dbReference type="SUPFAM" id="SSF52540">
    <property type="entry name" value="P-loop containing nucleoside triphosphate hydrolases"/>
    <property type="match status" value="1"/>
</dbReference>
<dbReference type="RefSeq" id="WP_176239722.1">
    <property type="nucleotide sequence ID" value="NZ_AP024412.1"/>
</dbReference>
<dbReference type="KEGG" id="manr:MPAN_002530"/>
<protein>
    <submittedName>
        <fullName evidence="4">ABC transporter</fullName>
    </submittedName>
</protein>
<evidence type="ECO:0000256" key="2">
    <source>
        <dbReference type="ARBA" id="ARBA00022741"/>
    </source>
</evidence>
<dbReference type="CDD" id="cd03230">
    <property type="entry name" value="ABC_DR_subfamily_A"/>
    <property type="match status" value="1"/>
</dbReference>
<dbReference type="InterPro" id="IPR017871">
    <property type="entry name" value="ABC_transporter-like_CS"/>
</dbReference>
<gene>
    <name evidence="4" type="ORF">MPAN_002530</name>
</gene>
<dbReference type="GO" id="GO:0005524">
    <property type="term" value="F:ATP binding"/>
    <property type="evidence" value="ECO:0007669"/>
    <property type="project" value="UniProtKB-KW"/>
</dbReference>
<dbReference type="EMBL" id="AP024412">
    <property type="protein sequence ID" value="BCR35360.1"/>
    <property type="molecule type" value="Genomic_DNA"/>
</dbReference>
<dbReference type="Gene3D" id="3.40.50.300">
    <property type="entry name" value="P-loop containing nucleotide triphosphate hydrolases"/>
    <property type="match status" value="1"/>
</dbReference>
<keyword evidence="5" id="KW-1185">Reference proteome</keyword>
<dbReference type="SMART" id="SM00382">
    <property type="entry name" value="AAA"/>
    <property type="match status" value="1"/>
</dbReference>
<dbReference type="InterPro" id="IPR003439">
    <property type="entry name" value="ABC_transporter-like_ATP-bd"/>
</dbReference>
<dbReference type="InterPro" id="IPR027417">
    <property type="entry name" value="P-loop_NTPase"/>
</dbReference>
<accession>A0A7U9TIR6</accession>